<gene>
    <name evidence="1" type="ORF">DSM106044_00125</name>
</gene>
<evidence type="ECO:0000313" key="1">
    <source>
        <dbReference type="EMBL" id="TLD02968.1"/>
    </source>
</evidence>
<dbReference type="STRING" id="180332.GCA_000797495_01272"/>
<dbReference type="RefSeq" id="WP_138001510.1">
    <property type="nucleotide sequence ID" value="NZ_QGQD01000002.1"/>
</dbReference>
<keyword evidence="2" id="KW-1185">Reference proteome</keyword>
<dbReference type="AlphaFoldDB" id="A0A4V6HSH9"/>
<proteinExistence type="predicted"/>
<dbReference type="EMBL" id="QGQD01000002">
    <property type="protein sequence ID" value="TLD02968.1"/>
    <property type="molecule type" value="Genomic_DNA"/>
</dbReference>
<name>A0A4V6HSH9_9FIRM</name>
<protein>
    <recommendedName>
        <fullName evidence="3">DUF3221 domain-containing protein</fullName>
    </recommendedName>
</protein>
<evidence type="ECO:0000313" key="2">
    <source>
        <dbReference type="Proteomes" id="UP000306509"/>
    </source>
</evidence>
<sequence length="94" mass="10703">MKKLILIICCVILLFIVGIIGFFIGKNTHAPVDGTTFYATIEEIRDNYLMVSGLKINDINSRGEFFFTIDDKTQWRHTEITLTDLKVGNMVCIT</sequence>
<reference evidence="1 2" key="1">
    <citation type="journal article" date="2019" name="Anaerobe">
        <title>Detection of Robinsoniella peoriensis in multiple bone samples of a trauma patient.</title>
        <authorList>
            <person name="Schrottner P."/>
            <person name="Hartwich K."/>
            <person name="Bunk B."/>
            <person name="Schober I."/>
            <person name="Helbig S."/>
            <person name="Rudolph W.W."/>
            <person name="Gunzer F."/>
        </authorList>
    </citation>
    <scope>NUCLEOTIDE SEQUENCE [LARGE SCALE GENOMIC DNA]</scope>
    <source>
        <strain evidence="1 2">DSM 106044</strain>
    </source>
</reference>
<comment type="caution">
    <text evidence="1">The sequence shown here is derived from an EMBL/GenBank/DDBJ whole genome shotgun (WGS) entry which is preliminary data.</text>
</comment>
<evidence type="ECO:0008006" key="3">
    <source>
        <dbReference type="Google" id="ProtNLM"/>
    </source>
</evidence>
<dbReference type="Proteomes" id="UP000306509">
    <property type="component" value="Unassembled WGS sequence"/>
</dbReference>
<accession>A0A4V6HSH9</accession>
<organism evidence="1 2">
    <name type="scientific">Robinsoniella peoriensis</name>
    <dbReference type="NCBI Taxonomy" id="180332"/>
    <lineage>
        <taxon>Bacteria</taxon>
        <taxon>Bacillati</taxon>
        <taxon>Bacillota</taxon>
        <taxon>Clostridia</taxon>
        <taxon>Lachnospirales</taxon>
        <taxon>Lachnospiraceae</taxon>
        <taxon>Robinsoniella</taxon>
    </lineage>
</organism>